<dbReference type="InterPro" id="IPR027417">
    <property type="entry name" value="P-loop_NTPase"/>
</dbReference>
<protein>
    <submittedName>
        <fullName evidence="2">MoxR family ATPase</fullName>
    </submittedName>
</protein>
<gene>
    <name evidence="2" type="ORF">FGG15_07925</name>
</gene>
<dbReference type="SMART" id="SM00382">
    <property type="entry name" value="AAA"/>
    <property type="match status" value="1"/>
</dbReference>
<sequence>MLQLEKLAKDHYKPNPELMAAINTALFLERPLLLSGEPGTGKTQCADFIARQLHHSFPKKFKAATALRFNTKSVSQSTDLFYQYDAVGHFGDKKNKPKESFIHFNEMGTALLATKAANKDWNVFRNYTTDVLPNVGFGSVLLIDEIDKAPRDFPNDLLAELEKPPFKFAIKELDGFQVVQDTTKPIVVIITSNSEKGLPDAFLRRCVFHHINFPDDTMLFNIVETALESKNPVYSDAITLFMELRNNKSISKPPATSELIDWVSCLQHKELLNDNLRKWQDADSSYRKKIIDTLGVITKNKSDFESLKKEIDRK</sequence>
<evidence type="ECO:0000259" key="1">
    <source>
        <dbReference type="SMART" id="SM00382"/>
    </source>
</evidence>
<dbReference type="SUPFAM" id="SSF52540">
    <property type="entry name" value="P-loop containing nucleoside triphosphate hydrolases"/>
    <property type="match status" value="1"/>
</dbReference>
<dbReference type="InterPro" id="IPR003593">
    <property type="entry name" value="AAA+_ATPase"/>
</dbReference>
<name>A0ABY2WSG2_9FLAO</name>
<organism evidence="2 3">
    <name type="scientific">Flagellimonas algicola</name>
    <dbReference type="NCBI Taxonomy" id="2583815"/>
    <lineage>
        <taxon>Bacteria</taxon>
        <taxon>Pseudomonadati</taxon>
        <taxon>Bacteroidota</taxon>
        <taxon>Flavobacteriia</taxon>
        <taxon>Flavobacteriales</taxon>
        <taxon>Flavobacteriaceae</taxon>
        <taxon>Flagellimonas</taxon>
    </lineage>
</organism>
<accession>A0ABY2WSG2</accession>
<proteinExistence type="predicted"/>
<dbReference type="InterPro" id="IPR003959">
    <property type="entry name" value="ATPase_AAA_core"/>
</dbReference>
<dbReference type="Proteomes" id="UP000751614">
    <property type="component" value="Unassembled WGS sequence"/>
</dbReference>
<dbReference type="Gene3D" id="3.40.50.300">
    <property type="entry name" value="P-loop containing nucleotide triphosphate hydrolases"/>
    <property type="match status" value="1"/>
</dbReference>
<keyword evidence="3" id="KW-1185">Reference proteome</keyword>
<reference evidence="2 3" key="1">
    <citation type="submission" date="2019-05" db="EMBL/GenBank/DDBJ databases">
        <title>Flagellimonas sp. AsT0115, sp. nov., isolated from a marine red algae, Asparagopsis taxiformis.</title>
        <authorList>
            <person name="Kim J."/>
            <person name="Jeong S.E."/>
            <person name="Jeon C.O."/>
        </authorList>
    </citation>
    <scope>NUCLEOTIDE SEQUENCE [LARGE SCALE GENOMIC DNA]</scope>
    <source>
        <strain evidence="2 3">AsT0115</strain>
    </source>
</reference>
<feature type="domain" description="AAA+ ATPase" evidence="1">
    <location>
        <begin position="28"/>
        <end position="217"/>
    </location>
</feature>
<evidence type="ECO:0000313" key="3">
    <source>
        <dbReference type="Proteomes" id="UP000751614"/>
    </source>
</evidence>
<evidence type="ECO:0000313" key="2">
    <source>
        <dbReference type="EMBL" id="TMU57459.1"/>
    </source>
</evidence>
<comment type="caution">
    <text evidence="2">The sequence shown here is derived from an EMBL/GenBank/DDBJ whole genome shotgun (WGS) entry which is preliminary data.</text>
</comment>
<dbReference type="Pfam" id="PF00004">
    <property type="entry name" value="AAA"/>
    <property type="match status" value="1"/>
</dbReference>
<dbReference type="RefSeq" id="WP_138834972.1">
    <property type="nucleotide sequence ID" value="NZ_VCNI01000001.1"/>
</dbReference>
<dbReference type="EMBL" id="VCNI01000001">
    <property type="protein sequence ID" value="TMU57459.1"/>
    <property type="molecule type" value="Genomic_DNA"/>
</dbReference>